<organism evidence="3 4">
    <name type="scientific">Haematococcus lacustris</name>
    <name type="common">Green alga</name>
    <name type="synonym">Haematococcus pluvialis</name>
    <dbReference type="NCBI Taxonomy" id="44745"/>
    <lineage>
        <taxon>Eukaryota</taxon>
        <taxon>Viridiplantae</taxon>
        <taxon>Chlorophyta</taxon>
        <taxon>core chlorophytes</taxon>
        <taxon>Chlorophyceae</taxon>
        <taxon>CS clade</taxon>
        <taxon>Chlamydomonadales</taxon>
        <taxon>Haematococcaceae</taxon>
        <taxon>Haematococcus</taxon>
    </lineage>
</organism>
<name>A0A699YH25_HAELA</name>
<feature type="non-terminal residue" evidence="3">
    <location>
        <position position="179"/>
    </location>
</feature>
<dbReference type="SUPFAM" id="SSF56059">
    <property type="entry name" value="Glutathione synthetase ATP-binding domain-like"/>
    <property type="match status" value="1"/>
</dbReference>
<gene>
    <name evidence="3" type="ORF">HaLaN_04531</name>
</gene>
<dbReference type="GO" id="GO:0008716">
    <property type="term" value="F:D-alanine-D-alanine ligase activity"/>
    <property type="evidence" value="ECO:0007669"/>
    <property type="project" value="InterPro"/>
</dbReference>
<dbReference type="Proteomes" id="UP000485058">
    <property type="component" value="Unassembled WGS sequence"/>
</dbReference>
<dbReference type="PANTHER" id="PTHR23132:SF23">
    <property type="entry name" value="D-ALANINE--D-ALANINE LIGASE B"/>
    <property type="match status" value="1"/>
</dbReference>
<dbReference type="EMBL" id="BLLF01000231">
    <property type="protein sequence ID" value="GFH09403.1"/>
    <property type="molecule type" value="Genomic_DNA"/>
</dbReference>
<feature type="non-terminal residue" evidence="3">
    <location>
        <position position="1"/>
    </location>
</feature>
<evidence type="ECO:0000256" key="1">
    <source>
        <dbReference type="SAM" id="SignalP"/>
    </source>
</evidence>
<dbReference type="Gene3D" id="3.30.470.20">
    <property type="entry name" value="ATP-grasp fold, B domain"/>
    <property type="match status" value="1"/>
</dbReference>
<proteinExistence type="predicted"/>
<keyword evidence="1" id="KW-0732">Signal</keyword>
<dbReference type="Pfam" id="PF07478">
    <property type="entry name" value="Dala_Dala_lig_C"/>
    <property type="match status" value="1"/>
</dbReference>
<dbReference type="AlphaFoldDB" id="A0A699YH25"/>
<reference evidence="3 4" key="1">
    <citation type="submission" date="2020-02" db="EMBL/GenBank/DDBJ databases">
        <title>Draft genome sequence of Haematococcus lacustris strain NIES-144.</title>
        <authorList>
            <person name="Morimoto D."/>
            <person name="Nakagawa S."/>
            <person name="Yoshida T."/>
            <person name="Sawayama S."/>
        </authorList>
    </citation>
    <scope>NUCLEOTIDE SEQUENCE [LARGE SCALE GENOMIC DNA]</scope>
    <source>
        <strain evidence="3 4">NIES-144</strain>
    </source>
</reference>
<accession>A0A699YH25</accession>
<feature type="signal peptide" evidence="1">
    <location>
        <begin position="1"/>
        <end position="24"/>
    </location>
</feature>
<evidence type="ECO:0000313" key="4">
    <source>
        <dbReference type="Proteomes" id="UP000485058"/>
    </source>
</evidence>
<feature type="domain" description="D-alanine--D-alanine ligase C-terminal" evidence="2">
    <location>
        <begin position="19"/>
        <end position="160"/>
    </location>
</feature>
<dbReference type="PANTHER" id="PTHR23132">
    <property type="entry name" value="D-ALANINE--D-ALANINE LIGASE"/>
    <property type="match status" value="1"/>
</dbReference>
<sequence>MQAERGWLMLWGAIGGWYSSVGMGKDCKVSDLPSLVSQVRKFVGQYGGALVEQFIQGREFTVLVVEEPGQPDCPRVLLPVECCFGPGEEFKHFDLKWREYEGIGWTALDAAAEPDLDRQLRRLSARAFVALKGCSYGRCDFRVDGAGRVVFLEINPNCGIFYPRDAQGSADVILDLDPL</sequence>
<feature type="chain" id="PRO_5025565699" description="D-alanine--D-alanine ligase C-terminal domain-containing protein" evidence="1">
    <location>
        <begin position="25"/>
        <end position="179"/>
    </location>
</feature>
<evidence type="ECO:0000259" key="2">
    <source>
        <dbReference type="Pfam" id="PF07478"/>
    </source>
</evidence>
<protein>
    <recommendedName>
        <fullName evidence="2">D-alanine--D-alanine ligase C-terminal domain-containing protein</fullName>
    </recommendedName>
</protein>
<evidence type="ECO:0000313" key="3">
    <source>
        <dbReference type="EMBL" id="GFH09403.1"/>
    </source>
</evidence>
<keyword evidence="4" id="KW-1185">Reference proteome</keyword>
<comment type="caution">
    <text evidence="3">The sequence shown here is derived from an EMBL/GenBank/DDBJ whole genome shotgun (WGS) entry which is preliminary data.</text>
</comment>
<dbReference type="InterPro" id="IPR011095">
    <property type="entry name" value="Dala_Dala_lig_C"/>
</dbReference>